<evidence type="ECO:0000313" key="5">
    <source>
        <dbReference type="Proteomes" id="UP000325787"/>
    </source>
</evidence>
<dbReference type="InterPro" id="IPR013216">
    <property type="entry name" value="Methyltransf_11"/>
</dbReference>
<evidence type="ECO:0000256" key="1">
    <source>
        <dbReference type="ARBA" id="ARBA00022679"/>
    </source>
</evidence>
<dbReference type="AlphaFoldDB" id="A0A5Q0GWM4"/>
<keyword evidence="5" id="KW-1185">Reference proteome</keyword>
<dbReference type="EMBL" id="CP034550">
    <property type="protein sequence ID" value="QFZ18293.1"/>
    <property type="molecule type" value="Genomic_DNA"/>
</dbReference>
<keyword evidence="1 4" id="KW-0808">Transferase</keyword>
<gene>
    <name evidence="4" type="ORF">EKG83_13090</name>
</gene>
<evidence type="ECO:0000313" key="4">
    <source>
        <dbReference type="EMBL" id="QFZ18293.1"/>
    </source>
</evidence>
<organism evidence="4 5">
    <name type="scientific">Saccharothrix syringae</name>
    <name type="common">Nocardiopsis syringae</name>
    <dbReference type="NCBI Taxonomy" id="103733"/>
    <lineage>
        <taxon>Bacteria</taxon>
        <taxon>Bacillati</taxon>
        <taxon>Actinomycetota</taxon>
        <taxon>Actinomycetes</taxon>
        <taxon>Pseudonocardiales</taxon>
        <taxon>Pseudonocardiaceae</taxon>
        <taxon>Saccharothrix</taxon>
    </lineage>
</organism>
<dbReference type="Pfam" id="PF08241">
    <property type="entry name" value="Methyltransf_11"/>
    <property type="match status" value="1"/>
</dbReference>
<dbReference type="Gene3D" id="3.40.50.150">
    <property type="entry name" value="Vaccinia Virus protein VP39"/>
    <property type="match status" value="1"/>
</dbReference>
<dbReference type="GO" id="GO:0008757">
    <property type="term" value="F:S-adenosylmethionine-dependent methyltransferase activity"/>
    <property type="evidence" value="ECO:0007669"/>
    <property type="project" value="InterPro"/>
</dbReference>
<protein>
    <submittedName>
        <fullName evidence="4">Methyltransferase domain-containing protein</fullName>
    </submittedName>
</protein>
<dbReference type="GO" id="GO:0032259">
    <property type="term" value="P:methylation"/>
    <property type="evidence" value="ECO:0007669"/>
    <property type="project" value="UniProtKB-KW"/>
</dbReference>
<evidence type="ECO:0000256" key="2">
    <source>
        <dbReference type="SAM" id="MobiDB-lite"/>
    </source>
</evidence>
<dbReference type="OrthoDB" id="3469983at2"/>
<feature type="compositionally biased region" description="Basic residues" evidence="2">
    <location>
        <begin position="1"/>
        <end position="12"/>
    </location>
</feature>
<feature type="compositionally biased region" description="Basic and acidic residues" evidence="2">
    <location>
        <begin position="13"/>
        <end position="28"/>
    </location>
</feature>
<dbReference type="PANTHER" id="PTHR43861:SF3">
    <property type="entry name" value="PUTATIVE (AFU_ORTHOLOGUE AFUA_2G14390)-RELATED"/>
    <property type="match status" value="1"/>
</dbReference>
<feature type="domain" description="Methyltransferase type 11" evidence="3">
    <location>
        <begin position="81"/>
        <end position="176"/>
    </location>
</feature>
<dbReference type="SUPFAM" id="SSF53335">
    <property type="entry name" value="S-adenosyl-L-methionine-dependent methyltransferases"/>
    <property type="match status" value="1"/>
</dbReference>
<dbReference type="KEGG" id="ssyi:EKG83_13090"/>
<keyword evidence="4" id="KW-0489">Methyltransferase</keyword>
<dbReference type="Proteomes" id="UP000325787">
    <property type="component" value="Chromosome"/>
</dbReference>
<reference evidence="5" key="1">
    <citation type="journal article" date="2021" name="Curr. Microbiol.">
        <title>Complete genome of nocamycin-producing strain Saccharothrix syringae NRRL B-16468 reveals the biosynthetic potential for secondary metabolites.</title>
        <authorList>
            <person name="Mo X."/>
            <person name="Yang S."/>
        </authorList>
    </citation>
    <scope>NUCLEOTIDE SEQUENCE [LARGE SCALE GENOMIC DNA]</scope>
    <source>
        <strain evidence="5">ATCC 51364 / DSM 43886 / JCM 6844 / KCTC 9398 / NBRC 14523 / NRRL B-16468 / INA 2240</strain>
    </source>
</reference>
<sequence length="302" mass="32876">MVGGARRAHRHRGTPDRHHPDRRGRSDRTAPVAVEEPVTEYVFDAADGLAAEHHRYLADTLDPFTFDRLDRLGVRPGWRCLEVGGGGGTVAARLRELVGDTGSVVVTDLETGLLTSSPALRHDNVTVLRHDVRTEPLPADEFDLAHSRLVLGHLENREEVVAEVVGAVKPGGWVLFDEFETVIAPMVLEAPAPADAELFHRVVAAITEVVAAGGMNHRWGHEVYACLARAGTTDVHAEGAFRSCRGGGPAMMLHHVVSRRLEAALLREGLGTDELHRFREVVADPAFAATTYVLISTRARKC</sequence>
<evidence type="ECO:0000259" key="3">
    <source>
        <dbReference type="Pfam" id="PF08241"/>
    </source>
</evidence>
<accession>A0A5Q0GWM4</accession>
<dbReference type="InterPro" id="IPR029063">
    <property type="entry name" value="SAM-dependent_MTases_sf"/>
</dbReference>
<dbReference type="PANTHER" id="PTHR43861">
    <property type="entry name" value="TRANS-ACONITATE 2-METHYLTRANSFERASE-RELATED"/>
    <property type="match status" value="1"/>
</dbReference>
<proteinExistence type="predicted"/>
<feature type="region of interest" description="Disordered" evidence="2">
    <location>
        <begin position="1"/>
        <end position="32"/>
    </location>
</feature>
<name>A0A5Q0GWM4_SACSY</name>